<dbReference type="Gene3D" id="3.40.50.300">
    <property type="entry name" value="P-loop containing nucleotide triphosphate hydrolases"/>
    <property type="match status" value="1"/>
</dbReference>
<dbReference type="PROSITE" id="PS50188">
    <property type="entry name" value="B302_SPRY"/>
    <property type="match status" value="1"/>
</dbReference>
<dbReference type="InterPro" id="IPR001611">
    <property type="entry name" value="Leu-rich_rpt"/>
</dbReference>
<evidence type="ECO:0000256" key="5">
    <source>
        <dbReference type="ARBA" id="ARBA00022741"/>
    </source>
</evidence>
<comment type="caution">
    <text evidence="10">The sequence shown here is derived from an EMBL/GenBank/DDBJ whole genome shotgun (WGS) entry which is preliminary data.</text>
</comment>
<dbReference type="Gene3D" id="2.60.120.920">
    <property type="match status" value="1"/>
</dbReference>
<keyword evidence="11" id="KW-1185">Reference proteome</keyword>
<dbReference type="InterPro" id="IPR013320">
    <property type="entry name" value="ConA-like_dom_sf"/>
</dbReference>
<dbReference type="Pfam" id="PF13516">
    <property type="entry name" value="LRR_6"/>
    <property type="match status" value="3"/>
</dbReference>
<dbReference type="PRINTS" id="PR01407">
    <property type="entry name" value="BUTYPHLNCDUF"/>
</dbReference>
<name>A0A5C6PTM8_9TELE</name>
<dbReference type="Pfam" id="PF17776">
    <property type="entry name" value="NLRC4_HD2"/>
    <property type="match status" value="1"/>
</dbReference>
<keyword evidence="6" id="KW-0067">ATP-binding</keyword>
<dbReference type="EMBL" id="RHFK02000001">
    <property type="protein sequence ID" value="TWW82291.1"/>
    <property type="molecule type" value="Genomic_DNA"/>
</dbReference>
<dbReference type="InterPro" id="IPR003877">
    <property type="entry name" value="SPRY_dom"/>
</dbReference>
<dbReference type="SUPFAM" id="SSF49899">
    <property type="entry name" value="Concanavalin A-like lectins/glucanases"/>
    <property type="match status" value="1"/>
</dbReference>
<comment type="subcellular location">
    <subcellularLocation>
        <location evidence="1">Cytoplasm</location>
    </subcellularLocation>
</comment>
<evidence type="ECO:0000256" key="2">
    <source>
        <dbReference type="ARBA" id="ARBA00022490"/>
    </source>
</evidence>
<dbReference type="GO" id="GO:0005524">
    <property type="term" value="F:ATP binding"/>
    <property type="evidence" value="ECO:0007669"/>
    <property type="project" value="UniProtKB-KW"/>
</dbReference>
<feature type="region of interest" description="Disordered" evidence="7">
    <location>
        <begin position="61"/>
        <end position="80"/>
    </location>
</feature>
<dbReference type="InterPro" id="IPR041075">
    <property type="entry name" value="NOD1/2_WH"/>
</dbReference>
<dbReference type="GO" id="GO:0005737">
    <property type="term" value="C:cytoplasm"/>
    <property type="evidence" value="ECO:0007669"/>
    <property type="project" value="UniProtKB-SubCell"/>
</dbReference>
<dbReference type="Gene3D" id="3.80.10.10">
    <property type="entry name" value="Ribonuclease Inhibitor"/>
    <property type="match status" value="1"/>
</dbReference>
<dbReference type="InterPro" id="IPR003879">
    <property type="entry name" value="Butyrophylin_SPRY"/>
</dbReference>
<evidence type="ECO:0000259" key="8">
    <source>
        <dbReference type="PROSITE" id="PS50188"/>
    </source>
</evidence>
<dbReference type="SUPFAM" id="SSF52047">
    <property type="entry name" value="RNI-like"/>
    <property type="match status" value="1"/>
</dbReference>
<keyword evidence="4" id="KW-0677">Repeat</keyword>
<feature type="domain" description="NACHT" evidence="9">
    <location>
        <begin position="172"/>
        <end position="304"/>
    </location>
</feature>
<dbReference type="InterPro" id="IPR001870">
    <property type="entry name" value="B30.2/SPRY"/>
</dbReference>
<dbReference type="InterPro" id="IPR032675">
    <property type="entry name" value="LRR_dom_sf"/>
</dbReference>
<gene>
    <name evidence="10" type="ORF">D4764_01G0021060</name>
</gene>
<dbReference type="InterPro" id="IPR051261">
    <property type="entry name" value="NLR"/>
</dbReference>
<dbReference type="Proteomes" id="UP000324091">
    <property type="component" value="Chromosome 1"/>
</dbReference>
<feature type="domain" description="B30.2/SPRY" evidence="8">
    <location>
        <begin position="859"/>
        <end position="1047"/>
    </location>
</feature>
<evidence type="ECO:0000256" key="6">
    <source>
        <dbReference type="ARBA" id="ARBA00022840"/>
    </source>
</evidence>
<protein>
    <submittedName>
        <fullName evidence="10">Stonustoxin subunit beta</fullName>
    </submittedName>
</protein>
<dbReference type="InterPro" id="IPR029495">
    <property type="entry name" value="NACHT-assoc"/>
</dbReference>
<evidence type="ECO:0000256" key="7">
    <source>
        <dbReference type="SAM" id="MobiDB-lite"/>
    </source>
</evidence>
<dbReference type="InterPro" id="IPR043136">
    <property type="entry name" value="B30.2/SPRY_sf"/>
</dbReference>
<dbReference type="InterPro" id="IPR027417">
    <property type="entry name" value="P-loop_NTPase"/>
</dbReference>
<dbReference type="Pfam" id="PF14484">
    <property type="entry name" value="FISNA"/>
    <property type="match status" value="1"/>
</dbReference>
<organism evidence="10 11">
    <name type="scientific">Takifugu flavidus</name>
    <name type="common">sansaifugu</name>
    <dbReference type="NCBI Taxonomy" id="433684"/>
    <lineage>
        <taxon>Eukaryota</taxon>
        <taxon>Metazoa</taxon>
        <taxon>Chordata</taxon>
        <taxon>Craniata</taxon>
        <taxon>Vertebrata</taxon>
        <taxon>Euteleostomi</taxon>
        <taxon>Actinopterygii</taxon>
        <taxon>Neopterygii</taxon>
        <taxon>Teleostei</taxon>
        <taxon>Neoteleostei</taxon>
        <taxon>Acanthomorphata</taxon>
        <taxon>Eupercaria</taxon>
        <taxon>Tetraodontiformes</taxon>
        <taxon>Tetradontoidea</taxon>
        <taxon>Tetraodontidae</taxon>
        <taxon>Takifugu</taxon>
    </lineage>
</organism>
<dbReference type="SMART" id="SM01288">
    <property type="entry name" value="FISNA"/>
    <property type="match status" value="1"/>
</dbReference>
<evidence type="ECO:0000256" key="1">
    <source>
        <dbReference type="ARBA" id="ARBA00004496"/>
    </source>
</evidence>
<keyword evidence="2" id="KW-0963">Cytoplasm</keyword>
<reference evidence="10 11" key="1">
    <citation type="submission" date="2019-04" db="EMBL/GenBank/DDBJ databases">
        <title>Chromosome genome assembly for Takifugu flavidus.</title>
        <authorList>
            <person name="Xiao S."/>
        </authorList>
    </citation>
    <scope>NUCLEOTIDE SEQUENCE [LARGE SCALE GENOMIC DNA]</scope>
    <source>
        <strain evidence="10">HTHZ2018</strain>
        <tissue evidence="10">Muscle</tissue>
    </source>
</reference>
<dbReference type="Pfam" id="PF00622">
    <property type="entry name" value="SPRY"/>
    <property type="match status" value="1"/>
</dbReference>
<dbReference type="InterPro" id="IPR006574">
    <property type="entry name" value="PRY"/>
</dbReference>
<evidence type="ECO:0000256" key="4">
    <source>
        <dbReference type="ARBA" id="ARBA00022737"/>
    </source>
</evidence>
<feature type="compositionally biased region" description="Polar residues" evidence="7">
    <location>
        <begin position="61"/>
        <end position="75"/>
    </location>
</feature>
<evidence type="ECO:0000259" key="9">
    <source>
        <dbReference type="PROSITE" id="PS50837"/>
    </source>
</evidence>
<dbReference type="PANTHER" id="PTHR24106">
    <property type="entry name" value="NACHT, LRR AND CARD DOMAINS-CONTAINING"/>
    <property type="match status" value="1"/>
</dbReference>
<keyword evidence="3" id="KW-0433">Leucine-rich repeat</keyword>
<dbReference type="FunFam" id="3.40.50.300:FF:001524">
    <property type="entry name" value="Si:dkey-126g1.7"/>
    <property type="match status" value="1"/>
</dbReference>
<dbReference type="AlphaFoldDB" id="A0A5C6PTM8"/>
<evidence type="ECO:0000256" key="3">
    <source>
        <dbReference type="ARBA" id="ARBA00022614"/>
    </source>
</evidence>
<dbReference type="SMART" id="SM00589">
    <property type="entry name" value="PRY"/>
    <property type="match status" value="1"/>
</dbReference>
<dbReference type="InterPro" id="IPR007111">
    <property type="entry name" value="NACHT_NTPase"/>
</dbReference>
<dbReference type="PROSITE" id="PS50837">
    <property type="entry name" value="NACHT"/>
    <property type="match status" value="1"/>
</dbReference>
<sequence length="1047" mass="116693">MEGLADLREKPCGDVGSTNRAEVHQFSPSLSAQGGSVLVAPFITGSSIGSVNITITSPDPGLSSSKEALNNNNNGEVALQPPDRTAECRQKLKATIRRRFSHLLEGVTIDARKTPLRQIYTELYITEGGSGEVNKQHEVRQIEASPRVDARDKCISCNQLFVPAEGQDFQIRSVMTRGVAGVGKTVHVNKFTLDWAEDGEHDHLDFVFPLSFRELNLMRKKSLSFEELLAVFFPETKESGIFKSVFIRILFILDGLDESRLSLDFENSEILADVTQEASVAVLLTNLIRGRLLPLALVWITSRPLASARIPLCHLDLVTEVRGFNDPQKDEYFRRKIPEKPLAERVIAHVKSCRSLHIMCHLPIFCLMAATVLRRKLSTADGEDSPKTLTQMYIHFLSLYVDNVNKRRPASSESKADVLRANLMSLGNLAYRQLEQGNLIFYEKDLVQSGIQVTQASVFSGVYTQIFSEEMILCREKMFCFIHLSIQEFFAALDTSELVLYRGAVEKALRSEEGHFDIFLRFLLGLSLESNQTLLKHLMIQNRTQQRTRAEIIKHIKEKIRRSSSVDRCLNLFHCLNELNDRSLVDEIQGHLRSGHLHQSKLSSSQWNALVVVLLASEEDLGVFVLSQYARSEEGLLRLLPVVKAAQEANLHGSSRSPRFLTVSTVLHGSSRSPRFSTVPHGLHGSSRSPRLNACKLTVNCCEKLSNAISTSRLRELDLSNNPLADAGVAALSRGLINANLETLRLRSCSLTQDSSWPLASTISSGSCKLRLLDLSDNDLRDAGVQRLCGGLESPDCKLETLLLSLCGLTHESCTFLASALNSSGLRELDLSYNHPGDAGLDLLSTLLHDPQCSLRQVRVEHCGEARILPAPQKYTTKLTLDPNTAQVDLCLSEGNSTARRWTQQPYPDHLDRFDFWSQVLSVEGLTGRCYWETEWSQRVFIGAAYRSMRRKGEGDDSQLGKNESSWGVSCHRDGFRAWHKGLSSDLNGHPGSRKVGVFLDWCAGTLAFFRVADGVLSLLHTFNTTFTEPVHAAFRLGWADATVHLC</sequence>
<evidence type="ECO:0000313" key="11">
    <source>
        <dbReference type="Proteomes" id="UP000324091"/>
    </source>
</evidence>
<dbReference type="Pfam" id="PF17779">
    <property type="entry name" value="WHD_NOD2"/>
    <property type="match status" value="1"/>
</dbReference>
<dbReference type="Pfam" id="PF13765">
    <property type="entry name" value="PRY"/>
    <property type="match status" value="1"/>
</dbReference>
<dbReference type="Pfam" id="PF05729">
    <property type="entry name" value="NACHT"/>
    <property type="match status" value="1"/>
</dbReference>
<dbReference type="CDD" id="cd16040">
    <property type="entry name" value="SPRY_PRY_SNTX"/>
    <property type="match status" value="1"/>
</dbReference>
<keyword evidence="5" id="KW-0547">Nucleotide-binding</keyword>
<dbReference type="InterPro" id="IPR041267">
    <property type="entry name" value="NLRP_HD2"/>
</dbReference>
<dbReference type="SMART" id="SM00449">
    <property type="entry name" value="SPRY"/>
    <property type="match status" value="1"/>
</dbReference>
<dbReference type="SMART" id="SM00368">
    <property type="entry name" value="LRR_RI"/>
    <property type="match status" value="5"/>
</dbReference>
<evidence type="ECO:0000313" key="10">
    <source>
        <dbReference type="EMBL" id="TWW82291.1"/>
    </source>
</evidence>
<proteinExistence type="predicted"/>
<accession>A0A5C6PTM8</accession>